<reference evidence="2" key="1">
    <citation type="submission" date="2021-02" db="EMBL/GenBank/DDBJ databases">
        <authorList>
            <person name="Nowell W R."/>
        </authorList>
    </citation>
    <scope>NUCLEOTIDE SEQUENCE</scope>
    <source>
        <strain evidence="2">Ploen Becks lab</strain>
    </source>
</reference>
<keyword evidence="1" id="KW-0472">Membrane</keyword>
<feature type="transmembrane region" description="Helical" evidence="1">
    <location>
        <begin position="61"/>
        <end position="83"/>
    </location>
</feature>
<keyword evidence="1" id="KW-0812">Transmembrane</keyword>
<evidence type="ECO:0000313" key="3">
    <source>
        <dbReference type="Proteomes" id="UP000663879"/>
    </source>
</evidence>
<dbReference type="EMBL" id="CAJNOC010000506">
    <property type="protein sequence ID" value="CAF0769694.1"/>
    <property type="molecule type" value="Genomic_DNA"/>
</dbReference>
<name>A0A813QKY2_9BILA</name>
<keyword evidence="3" id="KW-1185">Reference proteome</keyword>
<evidence type="ECO:0000256" key="1">
    <source>
        <dbReference type="SAM" id="Phobius"/>
    </source>
</evidence>
<proteinExistence type="predicted"/>
<feature type="transmembrane region" description="Helical" evidence="1">
    <location>
        <begin position="103"/>
        <end position="123"/>
    </location>
</feature>
<dbReference type="Proteomes" id="UP000663879">
    <property type="component" value="Unassembled WGS sequence"/>
</dbReference>
<keyword evidence="1" id="KW-1133">Transmembrane helix</keyword>
<accession>A0A813QKY2</accession>
<dbReference type="AlphaFoldDB" id="A0A813QKY2"/>
<comment type="caution">
    <text evidence="2">The sequence shown here is derived from an EMBL/GenBank/DDBJ whole genome shotgun (WGS) entry which is preliminary data.</text>
</comment>
<protein>
    <submittedName>
        <fullName evidence="2">Uncharacterized protein</fullName>
    </submittedName>
</protein>
<gene>
    <name evidence="2" type="ORF">OXX778_LOCUS4883</name>
</gene>
<evidence type="ECO:0000313" key="2">
    <source>
        <dbReference type="EMBL" id="CAF0769694.1"/>
    </source>
</evidence>
<organism evidence="2 3">
    <name type="scientific">Brachionus calyciflorus</name>
    <dbReference type="NCBI Taxonomy" id="104777"/>
    <lineage>
        <taxon>Eukaryota</taxon>
        <taxon>Metazoa</taxon>
        <taxon>Spiralia</taxon>
        <taxon>Gnathifera</taxon>
        <taxon>Rotifera</taxon>
        <taxon>Eurotatoria</taxon>
        <taxon>Monogononta</taxon>
        <taxon>Pseudotrocha</taxon>
        <taxon>Ploima</taxon>
        <taxon>Brachionidae</taxon>
        <taxon>Brachionus</taxon>
    </lineage>
</organism>
<sequence length="182" mass="21074">MGLFDNIDYFSEEESSTEQFSLNIKEEVNKINVNPLESKCTINSVKKAESKPFKKVKRKKYLLEIILTFLIGFQLSQILSWTLFFDVLESNQNQSKLNPNQQLFIVLALVCNKKSLVIDLTVITNGENSMKMINRGNKIMFETIGNTLLESKLECVIEINEVLKTIGDERRIKLNKMLRIEY</sequence>